<feature type="domain" description="DnaJ homologue subfamily C member 28 conserved" evidence="1">
    <location>
        <begin position="20"/>
        <end position="85"/>
    </location>
</feature>
<dbReference type="Proteomes" id="UP000184029">
    <property type="component" value="Unassembled WGS sequence"/>
</dbReference>
<accession>A0A8B4BY72</accession>
<evidence type="ECO:0000313" key="3">
    <source>
        <dbReference type="Proteomes" id="UP000184029"/>
    </source>
</evidence>
<dbReference type="PANTHER" id="PTHR39158:SF1">
    <property type="entry name" value="DNAJ HOMOLOG SUBFAMILY C MEMBER 28"/>
    <property type="match status" value="1"/>
</dbReference>
<gene>
    <name evidence="2" type="ORF">SAMN02745208_01938</name>
</gene>
<dbReference type="InterPro" id="IPR018961">
    <property type="entry name" value="DnaJ_homolog_subfam-C_membr-28"/>
</dbReference>
<dbReference type="PANTHER" id="PTHR39158">
    <property type="entry name" value="OS08G0560600 PROTEIN"/>
    <property type="match status" value="1"/>
</dbReference>
<dbReference type="EMBL" id="FQUB01000037">
    <property type="protein sequence ID" value="SHF39651.1"/>
    <property type="molecule type" value="Genomic_DNA"/>
</dbReference>
<comment type="caution">
    <text evidence="2">The sequence shown here is derived from an EMBL/GenBank/DDBJ whole genome shotgun (WGS) entry which is preliminary data.</text>
</comment>
<reference evidence="2 3" key="1">
    <citation type="submission" date="2016-11" db="EMBL/GenBank/DDBJ databases">
        <authorList>
            <person name="Varghese N."/>
            <person name="Submissions S."/>
        </authorList>
    </citation>
    <scope>NUCLEOTIDE SEQUENCE [LARGE SCALE GENOMIC DNA]</scope>
    <source>
        <strain evidence="2 3">DSM 1</strain>
    </source>
</reference>
<proteinExistence type="predicted"/>
<name>A0A8B4BY72_HEYCO</name>
<dbReference type="InterPro" id="IPR052573">
    <property type="entry name" value="DnaJ_C_subfamily_28"/>
</dbReference>
<sequence>MRYNGKKAKGVPTLDFMRMTEEKIRRAYEEGQFENLPGYGKPLPKDPLSGVPEDLRMAYRILQNAGFSPEEANLKKELLSIEDLIKQSENEMEKEGLQKKLSEKLLAYNQMLSKKRIKTNSAMFKNYQDKIEKRLFD</sequence>
<organism evidence="2 3">
    <name type="scientific">Heyndrickxia coagulans DSM 1 = ATCC 7050</name>
    <dbReference type="NCBI Taxonomy" id="1121088"/>
    <lineage>
        <taxon>Bacteria</taxon>
        <taxon>Bacillati</taxon>
        <taxon>Bacillota</taxon>
        <taxon>Bacilli</taxon>
        <taxon>Bacillales</taxon>
        <taxon>Bacillaceae</taxon>
        <taxon>Heyndrickxia</taxon>
    </lineage>
</organism>
<dbReference type="AlphaFoldDB" id="A0A8B4BY72"/>
<protein>
    <recommendedName>
        <fullName evidence="1">DnaJ homologue subfamily C member 28 conserved domain-containing protein</fullName>
    </recommendedName>
</protein>
<evidence type="ECO:0000259" key="1">
    <source>
        <dbReference type="Pfam" id="PF09350"/>
    </source>
</evidence>
<evidence type="ECO:0000313" key="2">
    <source>
        <dbReference type="EMBL" id="SHF39651.1"/>
    </source>
</evidence>
<dbReference type="Pfam" id="PF09350">
    <property type="entry name" value="DJC28_CD"/>
    <property type="match status" value="1"/>
</dbReference>